<dbReference type="EMBL" id="JAMQPM010000009">
    <property type="protein sequence ID" value="MCW7527982.1"/>
    <property type="molecule type" value="Genomic_DNA"/>
</dbReference>
<dbReference type="SMART" id="SM00822">
    <property type="entry name" value="PKS_KR"/>
    <property type="match status" value="1"/>
</dbReference>
<dbReference type="Gene3D" id="3.40.50.720">
    <property type="entry name" value="NAD(P)-binding Rossmann-like Domain"/>
    <property type="match status" value="1"/>
</dbReference>
<dbReference type="InterPro" id="IPR020904">
    <property type="entry name" value="Sc_DH/Rdtase_CS"/>
</dbReference>
<dbReference type="Pfam" id="PF00106">
    <property type="entry name" value="adh_short"/>
    <property type="match status" value="1"/>
</dbReference>
<dbReference type="PANTHER" id="PTHR44196">
    <property type="entry name" value="DEHYDROGENASE/REDUCTASE SDR FAMILY MEMBER 7B"/>
    <property type="match status" value="1"/>
</dbReference>
<evidence type="ECO:0000313" key="8">
    <source>
        <dbReference type="Proteomes" id="UP001208912"/>
    </source>
</evidence>
<dbReference type="PANTHER" id="PTHR44196:SF1">
    <property type="entry name" value="DEHYDROGENASE_REDUCTASE SDR FAMILY MEMBER 7B"/>
    <property type="match status" value="1"/>
</dbReference>
<dbReference type="SUPFAM" id="SSF51735">
    <property type="entry name" value="NAD(P)-binding Rossmann-fold domains"/>
    <property type="match status" value="1"/>
</dbReference>
<organism evidence="6 7">
    <name type="scientific">Leptospira soteropolitanensis</name>
    <dbReference type="NCBI Taxonomy" id="2950025"/>
    <lineage>
        <taxon>Bacteria</taxon>
        <taxon>Pseudomonadati</taxon>
        <taxon>Spirochaetota</taxon>
        <taxon>Spirochaetia</taxon>
        <taxon>Leptospirales</taxon>
        <taxon>Leptospiraceae</taxon>
        <taxon>Leptospira</taxon>
    </lineage>
</organism>
<dbReference type="GO" id="GO:0016491">
    <property type="term" value="F:oxidoreductase activity"/>
    <property type="evidence" value="ECO:0007669"/>
    <property type="project" value="UniProtKB-KW"/>
</dbReference>
<evidence type="ECO:0000259" key="4">
    <source>
        <dbReference type="SMART" id="SM00822"/>
    </source>
</evidence>
<comment type="caution">
    <text evidence="6">The sequence shown here is derived from an EMBL/GenBank/DDBJ whole genome shotgun (WGS) entry which is preliminary data.</text>
</comment>
<dbReference type="PRINTS" id="PR00080">
    <property type="entry name" value="SDRFAMILY"/>
</dbReference>
<evidence type="ECO:0000313" key="5">
    <source>
        <dbReference type="EMBL" id="MCW7527982.1"/>
    </source>
</evidence>
<reference evidence="6 8" key="1">
    <citation type="submission" date="2022-06" db="EMBL/GenBank/DDBJ databases">
        <title>Leptospira isolates from biofilms formed at urban environments.</title>
        <authorList>
            <person name="Ribeiro P.S."/>
            <person name="Sousa T."/>
            <person name="Carvalho N."/>
            <person name="Aburjaile F."/>
            <person name="Neves F."/>
            <person name="Oliveira D."/>
            <person name="Blanco L."/>
            <person name="Lima J."/>
            <person name="Costa F."/>
            <person name="Brenig B."/>
            <person name="Soares S."/>
            <person name="Ramos R."/>
            <person name="Goes-Neto A."/>
            <person name="Matiuzzi M."/>
            <person name="Azevedo V."/>
            <person name="Ristow P."/>
        </authorList>
    </citation>
    <scope>NUCLEOTIDE SEQUENCE</scope>
    <source>
        <strain evidence="5 8">VSF19</strain>
        <strain evidence="6">VSF20</strain>
    </source>
</reference>
<evidence type="ECO:0000256" key="1">
    <source>
        <dbReference type="ARBA" id="ARBA00006484"/>
    </source>
</evidence>
<feature type="domain" description="Ketoreductase" evidence="4">
    <location>
        <begin position="8"/>
        <end position="191"/>
    </location>
</feature>
<comment type="similarity">
    <text evidence="1 3">Belongs to the short-chain dehydrogenases/reductases (SDR) family.</text>
</comment>
<dbReference type="PROSITE" id="PS00061">
    <property type="entry name" value="ADH_SHORT"/>
    <property type="match status" value="1"/>
</dbReference>
<evidence type="ECO:0000256" key="2">
    <source>
        <dbReference type="ARBA" id="ARBA00023002"/>
    </source>
</evidence>
<dbReference type="RefSeq" id="WP_265353002.1">
    <property type="nucleotide sequence ID" value="NZ_JAMQPL010000009.1"/>
</dbReference>
<dbReference type="EMBL" id="JAMQPL010000009">
    <property type="protein sequence ID" value="MCW7531724.1"/>
    <property type="molecule type" value="Genomic_DNA"/>
</dbReference>
<dbReference type="InterPro" id="IPR057326">
    <property type="entry name" value="KR_dom"/>
</dbReference>
<accession>A0AAW5VST4</accession>
<dbReference type="InterPro" id="IPR002347">
    <property type="entry name" value="SDR_fam"/>
</dbReference>
<protein>
    <submittedName>
        <fullName evidence="6">SDR family NAD(P)-dependent oxidoreductase</fullName>
    </submittedName>
</protein>
<dbReference type="InterPro" id="IPR036291">
    <property type="entry name" value="NAD(P)-bd_dom_sf"/>
</dbReference>
<dbReference type="PRINTS" id="PR00081">
    <property type="entry name" value="GDHRDH"/>
</dbReference>
<dbReference type="GO" id="GO:0016020">
    <property type="term" value="C:membrane"/>
    <property type="evidence" value="ECO:0007669"/>
    <property type="project" value="TreeGrafter"/>
</dbReference>
<evidence type="ECO:0000256" key="3">
    <source>
        <dbReference type="RuleBase" id="RU000363"/>
    </source>
</evidence>
<evidence type="ECO:0000313" key="7">
    <source>
        <dbReference type="Proteomes" id="UP001208540"/>
    </source>
</evidence>
<proteinExistence type="inferred from homology"/>
<name>A0AAW5VST4_9LEPT</name>
<dbReference type="Proteomes" id="UP001208912">
    <property type="component" value="Unassembled WGS sequence"/>
</dbReference>
<dbReference type="AlphaFoldDB" id="A0AAW5VST4"/>
<gene>
    <name evidence="5" type="ORF">ND861_16615</name>
    <name evidence="6" type="ORF">ND862_16015</name>
</gene>
<keyword evidence="2" id="KW-0560">Oxidoreductase</keyword>
<sequence length="283" mass="31110">MIYHLQDKVVLITGASGGIGASCARELYKLGAKLVLTDLSQKALDTLAAEFAKERVLAMAMDVTDWKSIKKVTNIALSTFGKIDIVFANAGISWKESAYTVFNCDESEFKKILEVDLLGVWRTIKSTLPEVVKNKGQVVVTSSIYAFTNGMCNAPYATSKAGIEMLARSLRAELAGKSASASVLYPGWITTPLTEGVFGGDSLTTKMREIGFPPILRNTISPEKVAKALVKGLQHRKPRIIVPARWVPIQLFRGIVGIFSDWFLANHTRIQSMLLELEDRTKK</sequence>
<dbReference type="CDD" id="cd05233">
    <property type="entry name" value="SDR_c"/>
    <property type="match status" value="1"/>
</dbReference>
<dbReference type="Proteomes" id="UP001208540">
    <property type="component" value="Unassembled WGS sequence"/>
</dbReference>
<keyword evidence="8" id="KW-1185">Reference proteome</keyword>
<evidence type="ECO:0000313" key="6">
    <source>
        <dbReference type="EMBL" id="MCW7531724.1"/>
    </source>
</evidence>